<evidence type="ECO:0000259" key="9">
    <source>
        <dbReference type="PROSITE" id="PS51767"/>
    </source>
</evidence>
<comment type="similarity">
    <text evidence="1 7">Belongs to the peptidase A1 family.</text>
</comment>
<dbReference type="InterPro" id="IPR021109">
    <property type="entry name" value="Peptidase_aspartic_dom_sf"/>
</dbReference>
<keyword evidence="8" id="KW-0812">Transmembrane</keyword>
<dbReference type="EMBL" id="MPUH01000930">
    <property type="protein sequence ID" value="OMJ72102.1"/>
    <property type="molecule type" value="Genomic_DNA"/>
</dbReference>
<reference evidence="10 11" key="1">
    <citation type="submission" date="2016-11" db="EMBL/GenBank/DDBJ databases">
        <title>The macronuclear genome of Stentor coeruleus: a giant cell with tiny introns.</title>
        <authorList>
            <person name="Slabodnick M."/>
            <person name="Ruby J.G."/>
            <person name="Reiff S.B."/>
            <person name="Swart E.C."/>
            <person name="Gosai S."/>
            <person name="Prabakaran S."/>
            <person name="Witkowska E."/>
            <person name="Larue G.E."/>
            <person name="Fisher S."/>
            <person name="Freeman R.M."/>
            <person name="Gunawardena J."/>
            <person name="Chu W."/>
            <person name="Stover N.A."/>
            <person name="Gregory B.D."/>
            <person name="Nowacki M."/>
            <person name="Derisi J."/>
            <person name="Roy S.W."/>
            <person name="Marshall W.F."/>
            <person name="Sood P."/>
        </authorList>
    </citation>
    <scope>NUCLEOTIDE SEQUENCE [LARGE SCALE GENOMIC DNA]</scope>
    <source>
        <strain evidence="10">WM001</strain>
    </source>
</reference>
<sequence length="427" mass="48156">MFIFLLVLTEAQLIMPIYKQKHLLMNTNGSVPLNNLENMQYRGKLGIGSPPQEFEVVFDTGSSWLWVVSSSCKTCHSTDNTFKSSKSPSYVDLNRTVPLAYGMGKVVGQMSTDKVNIGGGKVDSQTFLLVIKDSDFDNMKADGILGMGIGYSTLSHKPLVFSMVDQGVIKEPIFSVFLSDDKSDLESCVIFGGTDLKKYAAKNSDFEYFKIVHDGYWSLSLSSIQVNSKKIIKASYTAVLDTGTSLIIGPSYEVNQVIKLINSDNTCTENTVWTCDCDKIDDYPNVEFWFGNTKFEISPMNYLMEYNGKCQLLIEGSNSMSMWILGDVFLRRYYTVFDVENFQIGITRSVNKDKIIESKSLGMKALLYFCVGTLTALVVYLVVVGYKRFMNRRVITQRIRDNEIPLVDMPRRIRDNEIPLADMPRSI</sequence>
<evidence type="ECO:0000256" key="5">
    <source>
        <dbReference type="PIRSR" id="PIRSR601461-1"/>
    </source>
</evidence>
<keyword evidence="8" id="KW-1133">Transmembrane helix</keyword>
<feature type="transmembrane region" description="Helical" evidence="8">
    <location>
        <begin position="365"/>
        <end position="386"/>
    </location>
</feature>
<keyword evidence="11" id="KW-1185">Reference proteome</keyword>
<dbReference type="OrthoDB" id="294431at2759"/>
<dbReference type="CDD" id="cd05471">
    <property type="entry name" value="pepsin_like"/>
    <property type="match status" value="1"/>
</dbReference>
<dbReference type="InterPro" id="IPR033121">
    <property type="entry name" value="PEPTIDASE_A1"/>
</dbReference>
<evidence type="ECO:0000256" key="7">
    <source>
        <dbReference type="RuleBase" id="RU000454"/>
    </source>
</evidence>
<accession>A0A1R2B5Q8</accession>
<evidence type="ECO:0000256" key="2">
    <source>
        <dbReference type="ARBA" id="ARBA00022670"/>
    </source>
</evidence>
<keyword evidence="4 7" id="KW-0378">Hydrolase</keyword>
<dbReference type="InterPro" id="IPR001461">
    <property type="entry name" value="Aspartic_peptidase_A1"/>
</dbReference>
<gene>
    <name evidence="10" type="ORF">SteCoe_29529</name>
</gene>
<evidence type="ECO:0000256" key="6">
    <source>
        <dbReference type="PIRSR" id="PIRSR601461-2"/>
    </source>
</evidence>
<dbReference type="GO" id="GO:0016485">
    <property type="term" value="P:protein processing"/>
    <property type="evidence" value="ECO:0007669"/>
    <property type="project" value="UniProtKB-ARBA"/>
</dbReference>
<feature type="active site" evidence="5">
    <location>
        <position position="59"/>
    </location>
</feature>
<feature type="domain" description="Peptidase A1" evidence="9">
    <location>
        <begin position="41"/>
        <end position="347"/>
    </location>
</feature>
<keyword evidence="8" id="KW-0472">Membrane</keyword>
<evidence type="ECO:0000256" key="1">
    <source>
        <dbReference type="ARBA" id="ARBA00007447"/>
    </source>
</evidence>
<evidence type="ECO:0000256" key="4">
    <source>
        <dbReference type="ARBA" id="ARBA00022801"/>
    </source>
</evidence>
<dbReference type="PROSITE" id="PS51767">
    <property type="entry name" value="PEPTIDASE_A1"/>
    <property type="match status" value="1"/>
</dbReference>
<comment type="caution">
    <text evidence="10">The sequence shown here is derived from an EMBL/GenBank/DDBJ whole genome shotgun (WGS) entry which is preliminary data.</text>
</comment>
<name>A0A1R2B5Q8_9CILI</name>
<dbReference type="PROSITE" id="PS00141">
    <property type="entry name" value="ASP_PROTEASE"/>
    <property type="match status" value="2"/>
</dbReference>
<dbReference type="GO" id="GO:0004190">
    <property type="term" value="F:aspartic-type endopeptidase activity"/>
    <property type="evidence" value="ECO:0007669"/>
    <property type="project" value="UniProtKB-KW"/>
</dbReference>
<protein>
    <recommendedName>
        <fullName evidence="9">Peptidase A1 domain-containing protein</fullName>
    </recommendedName>
</protein>
<keyword evidence="6" id="KW-1015">Disulfide bond</keyword>
<dbReference type="AlphaFoldDB" id="A0A1R2B5Q8"/>
<dbReference type="InterPro" id="IPR034164">
    <property type="entry name" value="Pepsin-like_dom"/>
</dbReference>
<evidence type="ECO:0000256" key="8">
    <source>
        <dbReference type="SAM" id="Phobius"/>
    </source>
</evidence>
<feature type="active site" evidence="5">
    <location>
        <position position="241"/>
    </location>
</feature>
<dbReference type="Proteomes" id="UP000187209">
    <property type="component" value="Unassembled WGS sequence"/>
</dbReference>
<feature type="disulfide bond" evidence="6">
    <location>
        <begin position="277"/>
        <end position="310"/>
    </location>
</feature>
<evidence type="ECO:0000313" key="10">
    <source>
        <dbReference type="EMBL" id="OMJ72102.1"/>
    </source>
</evidence>
<dbReference type="SUPFAM" id="SSF50630">
    <property type="entry name" value="Acid proteases"/>
    <property type="match status" value="1"/>
</dbReference>
<dbReference type="Pfam" id="PF00026">
    <property type="entry name" value="Asp"/>
    <property type="match status" value="1"/>
</dbReference>
<dbReference type="PANTHER" id="PTHR47966:SF51">
    <property type="entry name" value="BETA-SITE APP-CLEAVING ENZYME, ISOFORM A-RELATED"/>
    <property type="match status" value="1"/>
</dbReference>
<evidence type="ECO:0000313" key="11">
    <source>
        <dbReference type="Proteomes" id="UP000187209"/>
    </source>
</evidence>
<keyword evidence="2 7" id="KW-0645">Protease</keyword>
<keyword evidence="3 7" id="KW-0064">Aspartyl protease</keyword>
<dbReference type="PRINTS" id="PR00792">
    <property type="entry name" value="PEPSIN"/>
</dbReference>
<dbReference type="FunFam" id="2.40.70.10:FF:000115">
    <property type="entry name" value="Lysosomal aspartic protease"/>
    <property type="match status" value="1"/>
</dbReference>
<evidence type="ECO:0000256" key="3">
    <source>
        <dbReference type="ARBA" id="ARBA00022750"/>
    </source>
</evidence>
<organism evidence="10 11">
    <name type="scientific">Stentor coeruleus</name>
    <dbReference type="NCBI Taxonomy" id="5963"/>
    <lineage>
        <taxon>Eukaryota</taxon>
        <taxon>Sar</taxon>
        <taxon>Alveolata</taxon>
        <taxon>Ciliophora</taxon>
        <taxon>Postciliodesmatophora</taxon>
        <taxon>Heterotrichea</taxon>
        <taxon>Heterotrichida</taxon>
        <taxon>Stentoridae</taxon>
        <taxon>Stentor</taxon>
    </lineage>
</organism>
<dbReference type="PANTHER" id="PTHR47966">
    <property type="entry name" value="BETA-SITE APP-CLEAVING ENZYME, ISOFORM A-RELATED"/>
    <property type="match status" value="1"/>
</dbReference>
<proteinExistence type="inferred from homology"/>
<dbReference type="Gene3D" id="2.40.70.10">
    <property type="entry name" value="Acid Proteases"/>
    <property type="match status" value="2"/>
</dbReference>
<dbReference type="InterPro" id="IPR001969">
    <property type="entry name" value="Aspartic_peptidase_AS"/>
</dbReference>